<evidence type="ECO:0000313" key="2">
    <source>
        <dbReference type="Proteomes" id="UP000805704"/>
    </source>
</evidence>
<proteinExistence type="predicted"/>
<name>A0ACB7ERH2_NIBAL</name>
<reference evidence="1" key="1">
    <citation type="submission" date="2020-04" db="EMBL/GenBank/DDBJ databases">
        <title>A chromosome-scale assembly and high-density genetic map of the yellow drum (Nibea albiflora) genome.</title>
        <authorList>
            <person name="Xu D."/>
            <person name="Zhang W."/>
            <person name="Chen R."/>
            <person name="Tan P."/>
            <person name="Wang L."/>
            <person name="Song H."/>
            <person name="Tian L."/>
            <person name="Zhu Q."/>
            <person name="Wang B."/>
        </authorList>
    </citation>
    <scope>NUCLEOTIDE SEQUENCE</scope>
    <source>
        <strain evidence="1">ZJHYS-2018</strain>
    </source>
</reference>
<gene>
    <name evidence="1" type="ORF">GBF38_009013</name>
</gene>
<sequence length="130" mass="14688">MAEEMTVLQQSALEGQKTFWNELDELRTKLIAQVSLNLELSTELQAEREALQKIAGRDDNQPPKEAEEAEDKQCEQQAPISPALVLEPQREARGNLPDRTPEPTFCLEENPSLSGVEETREVEEEEGELK</sequence>
<evidence type="ECO:0000313" key="1">
    <source>
        <dbReference type="EMBL" id="KAG8004659.1"/>
    </source>
</evidence>
<dbReference type="Proteomes" id="UP000805704">
    <property type="component" value="Chromosome 24"/>
</dbReference>
<dbReference type="EMBL" id="CM024812">
    <property type="protein sequence ID" value="KAG8004659.1"/>
    <property type="molecule type" value="Genomic_DNA"/>
</dbReference>
<comment type="caution">
    <text evidence="1">The sequence shown here is derived from an EMBL/GenBank/DDBJ whole genome shotgun (WGS) entry which is preliminary data.</text>
</comment>
<organism evidence="1 2">
    <name type="scientific">Nibea albiflora</name>
    <name type="common">Yellow drum</name>
    <name type="synonym">Corvina albiflora</name>
    <dbReference type="NCBI Taxonomy" id="240163"/>
    <lineage>
        <taxon>Eukaryota</taxon>
        <taxon>Metazoa</taxon>
        <taxon>Chordata</taxon>
        <taxon>Craniata</taxon>
        <taxon>Vertebrata</taxon>
        <taxon>Euteleostomi</taxon>
        <taxon>Actinopterygii</taxon>
        <taxon>Neopterygii</taxon>
        <taxon>Teleostei</taxon>
        <taxon>Neoteleostei</taxon>
        <taxon>Acanthomorphata</taxon>
        <taxon>Eupercaria</taxon>
        <taxon>Sciaenidae</taxon>
        <taxon>Nibea</taxon>
    </lineage>
</organism>
<protein>
    <submittedName>
        <fullName evidence="1">Uncharacterized protein</fullName>
    </submittedName>
</protein>
<keyword evidence="2" id="KW-1185">Reference proteome</keyword>
<accession>A0ACB7ERH2</accession>